<organism evidence="4 5">
    <name type="scientific">Stenotrophomonas maltophilia</name>
    <name type="common">Pseudomonas maltophilia</name>
    <name type="synonym">Xanthomonas maltophilia</name>
    <dbReference type="NCBI Taxonomy" id="40324"/>
    <lineage>
        <taxon>Bacteria</taxon>
        <taxon>Pseudomonadati</taxon>
        <taxon>Pseudomonadota</taxon>
        <taxon>Gammaproteobacteria</taxon>
        <taxon>Lysobacterales</taxon>
        <taxon>Lysobacteraceae</taxon>
        <taxon>Stenotrophomonas</taxon>
        <taxon>Stenotrophomonas maltophilia group</taxon>
    </lineage>
</organism>
<dbReference type="AlphaFoldDB" id="A0AAP7GV02"/>
<dbReference type="Pfam" id="PF00106">
    <property type="entry name" value="adh_short"/>
    <property type="match status" value="1"/>
</dbReference>
<dbReference type="InterPro" id="IPR057326">
    <property type="entry name" value="KR_dom"/>
</dbReference>
<gene>
    <name evidence="4" type="ORF">A9K56_05035</name>
</gene>
<evidence type="ECO:0000313" key="4">
    <source>
        <dbReference type="EMBL" id="OBU63008.1"/>
    </source>
</evidence>
<dbReference type="EMBL" id="LYVI01000002">
    <property type="protein sequence ID" value="OBU63008.1"/>
    <property type="molecule type" value="Genomic_DNA"/>
</dbReference>
<sequence>MNLTGNTILITGGSRGIGRALAEALHDRGNQVIITGRDRALLQAIGEQRPGLVALPLELGDPASLADLAEIVHARFPGLNVLIANAGISRPENLASGHWDDFDAEAIIDTNILGVLRTVATFLPLLTQQRSATLMATGSALAFLPLASFPTYCASKAFLHSWLVSLRHQLRHLPVEVLELSPPYVQTELTGEAQATDPRAMPVQEYVQQVLLKLERGDHPRGELLLEPDQARRWAERDGTYDTLFALMNPA</sequence>
<evidence type="ECO:0000259" key="3">
    <source>
        <dbReference type="SMART" id="SM00822"/>
    </source>
</evidence>
<dbReference type="SUPFAM" id="SSF51735">
    <property type="entry name" value="NAD(P)-binding Rossmann-fold domains"/>
    <property type="match status" value="1"/>
</dbReference>
<dbReference type="SMART" id="SM00822">
    <property type="entry name" value="PKS_KR"/>
    <property type="match status" value="1"/>
</dbReference>
<dbReference type="PRINTS" id="PR00081">
    <property type="entry name" value="GDHRDH"/>
</dbReference>
<protein>
    <submittedName>
        <fullName evidence="4">Oxidoreductase</fullName>
    </submittedName>
</protein>
<comment type="similarity">
    <text evidence="1">Belongs to the short-chain dehydrogenases/reductases (SDR) family.</text>
</comment>
<reference evidence="4 5" key="1">
    <citation type="submission" date="2016-05" db="EMBL/GenBank/DDBJ databases">
        <title>Draft Genome Sequences of Stenotrophomonas maltophilia Strains Sm32COP, Sm41DVV, Sm46PAILV, SmF3, SmF22, SmSOFb1 and SmCVFa1, Isolated from Different Manures, in France.</title>
        <authorList>
            <person name="Nazaret S."/>
            <person name="Bodilis J."/>
        </authorList>
    </citation>
    <scope>NUCLEOTIDE SEQUENCE [LARGE SCALE GENOMIC DNA]</scope>
    <source>
        <strain evidence="4 5">Sm41DVV</strain>
    </source>
</reference>
<dbReference type="PROSITE" id="PS00061">
    <property type="entry name" value="ADH_SHORT"/>
    <property type="match status" value="1"/>
</dbReference>
<dbReference type="InterPro" id="IPR036291">
    <property type="entry name" value="NAD(P)-bd_dom_sf"/>
</dbReference>
<dbReference type="PANTHER" id="PTHR44196:SF1">
    <property type="entry name" value="DEHYDROGENASE_REDUCTASE SDR FAMILY MEMBER 7B"/>
    <property type="match status" value="1"/>
</dbReference>
<dbReference type="Proteomes" id="UP000092125">
    <property type="component" value="Unassembled WGS sequence"/>
</dbReference>
<evidence type="ECO:0000313" key="5">
    <source>
        <dbReference type="Proteomes" id="UP000092125"/>
    </source>
</evidence>
<evidence type="ECO:0000256" key="2">
    <source>
        <dbReference type="ARBA" id="ARBA00023002"/>
    </source>
</evidence>
<comment type="caution">
    <text evidence="4">The sequence shown here is derived from an EMBL/GenBank/DDBJ whole genome shotgun (WGS) entry which is preliminary data.</text>
</comment>
<dbReference type="Gene3D" id="3.40.50.720">
    <property type="entry name" value="NAD(P)-binding Rossmann-like Domain"/>
    <property type="match status" value="1"/>
</dbReference>
<dbReference type="InterPro" id="IPR020904">
    <property type="entry name" value="Sc_DH/Rdtase_CS"/>
</dbReference>
<accession>A0AAP7GV02</accession>
<feature type="domain" description="Ketoreductase" evidence="3">
    <location>
        <begin position="6"/>
        <end position="186"/>
    </location>
</feature>
<keyword evidence="2" id="KW-0560">Oxidoreductase</keyword>
<evidence type="ECO:0000256" key="1">
    <source>
        <dbReference type="ARBA" id="ARBA00006484"/>
    </source>
</evidence>
<dbReference type="PANTHER" id="PTHR44196">
    <property type="entry name" value="DEHYDROGENASE/REDUCTASE SDR FAMILY MEMBER 7B"/>
    <property type="match status" value="1"/>
</dbReference>
<dbReference type="GO" id="GO:0016020">
    <property type="term" value="C:membrane"/>
    <property type="evidence" value="ECO:0007669"/>
    <property type="project" value="TreeGrafter"/>
</dbReference>
<dbReference type="RefSeq" id="WP_065181603.1">
    <property type="nucleotide sequence ID" value="NZ_JAMYCP010000008.1"/>
</dbReference>
<name>A0AAP7GV02_STEMA</name>
<dbReference type="InterPro" id="IPR002347">
    <property type="entry name" value="SDR_fam"/>
</dbReference>
<dbReference type="GO" id="GO:0016491">
    <property type="term" value="F:oxidoreductase activity"/>
    <property type="evidence" value="ECO:0007669"/>
    <property type="project" value="UniProtKB-KW"/>
</dbReference>
<proteinExistence type="inferred from homology"/>